<dbReference type="AlphaFoldDB" id="A0A4T3F9H4"/>
<dbReference type="Gene3D" id="2.40.420.20">
    <property type="match status" value="1"/>
</dbReference>
<feature type="transmembrane region" description="Helical" evidence="2">
    <location>
        <begin position="31"/>
        <end position="50"/>
    </location>
</feature>
<evidence type="ECO:0000256" key="1">
    <source>
        <dbReference type="ARBA" id="ARBA00009477"/>
    </source>
</evidence>
<organism evidence="4 5">
    <name type="scientific">Alteraurantiacibacter aquimixticola</name>
    <dbReference type="NCBI Taxonomy" id="2489173"/>
    <lineage>
        <taxon>Bacteria</taxon>
        <taxon>Pseudomonadati</taxon>
        <taxon>Pseudomonadota</taxon>
        <taxon>Alphaproteobacteria</taxon>
        <taxon>Sphingomonadales</taxon>
        <taxon>Erythrobacteraceae</taxon>
        <taxon>Alteraurantiacibacter</taxon>
    </lineage>
</organism>
<feature type="domain" description="CzcB-like barrel-sandwich hybrid" evidence="3">
    <location>
        <begin position="107"/>
        <end position="219"/>
    </location>
</feature>
<dbReference type="InterPro" id="IPR058647">
    <property type="entry name" value="BSH_CzcB-like"/>
</dbReference>
<dbReference type="GO" id="GO:0015562">
    <property type="term" value="F:efflux transmembrane transporter activity"/>
    <property type="evidence" value="ECO:0007669"/>
    <property type="project" value="TreeGrafter"/>
</dbReference>
<keyword evidence="2" id="KW-0472">Membrane</keyword>
<gene>
    <name evidence="4" type="ORF">E5222_04265</name>
</gene>
<dbReference type="Gene3D" id="1.10.287.470">
    <property type="entry name" value="Helix hairpin bin"/>
    <property type="match status" value="1"/>
</dbReference>
<dbReference type="PANTHER" id="PTHR30469">
    <property type="entry name" value="MULTIDRUG RESISTANCE PROTEIN MDTA"/>
    <property type="match status" value="1"/>
</dbReference>
<protein>
    <submittedName>
        <fullName evidence="4">Efflux RND transporter periplasmic adaptor subunit</fullName>
    </submittedName>
</protein>
<dbReference type="SUPFAM" id="SSF111369">
    <property type="entry name" value="HlyD-like secretion proteins"/>
    <property type="match status" value="1"/>
</dbReference>
<keyword evidence="5" id="KW-1185">Reference proteome</keyword>
<evidence type="ECO:0000256" key="2">
    <source>
        <dbReference type="SAM" id="Phobius"/>
    </source>
</evidence>
<proteinExistence type="inferred from homology"/>
<dbReference type="Proteomes" id="UP000309389">
    <property type="component" value="Unassembled WGS sequence"/>
</dbReference>
<accession>A0A4T3F9H4</accession>
<dbReference type="OrthoDB" id="9774837at2"/>
<dbReference type="NCBIfam" id="TIGR01730">
    <property type="entry name" value="RND_mfp"/>
    <property type="match status" value="1"/>
</dbReference>
<keyword evidence="2" id="KW-1133">Transmembrane helix</keyword>
<dbReference type="PANTHER" id="PTHR30469:SF15">
    <property type="entry name" value="HLYD FAMILY OF SECRETION PROTEINS"/>
    <property type="match status" value="1"/>
</dbReference>
<evidence type="ECO:0000259" key="3">
    <source>
        <dbReference type="Pfam" id="PF25973"/>
    </source>
</evidence>
<sequence length="385" mass="41287">MNSGTDDVPRDENALEENEFELDASSHRRRWLLPALAAALALAIAAYSYFSSGEGDQPASDTSRPSLTVTTAVPERQTWPVTLSASGVIAPWQEASIGTQIGSYQLVEVRVNVGDHVRRGQVLARLNPALLQAEEAQLLASHQQAVANDQRARGLKEVGGISEQEALAYETEVRTTRAMLEAKRLELRYTSIRAPDHGVISARTATLGAVVPPGEELFRMIRQNRLEWRGEFTAEQLGSIVRGQAIDLELPDGGSASATVRQIAPSMDAQSRLAIVFADISPGNRAQSGMYVTGIVSTGEAAALAVPAECIILRDGRNYVALVSGGDAETAHHITLREVRTGRRQGGRIEILTGLAGNERLARRGAAFLNDGDVVQLVSEGAGRP</sequence>
<comment type="similarity">
    <text evidence="1">Belongs to the membrane fusion protein (MFP) (TC 8.A.1) family.</text>
</comment>
<dbReference type="GO" id="GO:1990281">
    <property type="term" value="C:efflux pump complex"/>
    <property type="evidence" value="ECO:0007669"/>
    <property type="project" value="TreeGrafter"/>
</dbReference>
<name>A0A4T3F9H4_9SPHN</name>
<dbReference type="EMBL" id="SSHH01000001">
    <property type="protein sequence ID" value="TIX51670.1"/>
    <property type="molecule type" value="Genomic_DNA"/>
</dbReference>
<keyword evidence="2" id="KW-0812">Transmembrane</keyword>
<reference evidence="4 5" key="1">
    <citation type="submission" date="2019-04" db="EMBL/GenBank/DDBJ databases">
        <title>Altererythrobacter aquimixticola sp. nov., isolated from sediment of junction between the ocean and a freshwater spring.</title>
        <authorList>
            <person name="Yoon J.-H."/>
        </authorList>
    </citation>
    <scope>NUCLEOTIDE SEQUENCE [LARGE SCALE GENOMIC DNA]</scope>
    <source>
        <strain evidence="4 5">SSKS-13</strain>
    </source>
</reference>
<dbReference type="Gene3D" id="2.40.50.100">
    <property type="match status" value="1"/>
</dbReference>
<evidence type="ECO:0000313" key="4">
    <source>
        <dbReference type="EMBL" id="TIX51670.1"/>
    </source>
</evidence>
<evidence type="ECO:0000313" key="5">
    <source>
        <dbReference type="Proteomes" id="UP000309389"/>
    </source>
</evidence>
<comment type="caution">
    <text evidence="4">The sequence shown here is derived from an EMBL/GenBank/DDBJ whole genome shotgun (WGS) entry which is preliminary data.</text>
</comment>
<dbReference type="InterPro" id="IPR006143">
    <property type="entry name" value="RND_pump_MFP"/>
</dbReference>
<dbReference type="RefSeq" id="WP_136692456.1">
    <property type="nucleotide sequence ID" value="NZ_SSHH01000001.1"/>
</dbReference>
<dbReference type="Gene3D" id="2.40.30.170">
    <property type="match status" value="1"/>
</dbReference>
<dbReference type="Pfam" id="PF25973">
    <property type="entry name" value="BSH_CzcB"/>
    <property type="match status" value="1"/>
</dbReference>